<dbReference type="Proteomes" id="UP000245697">
    <property type="component" value="Unassembled WGS sequence"/>
</dbReference>
<keyword evidence="3" id="KW-1185">Reference proteome</keyword>
<evidence type="ECO:0000256" key="1">
    <source>
        <dbReference type="SAM" id="SignalP"/>
    </source>
</evidence>
<evidence type="ECO:0000313" key="2">
    <source>
        <dbReference type="EMBL" id="PWK32851.1"/>
    </source>
</evidence>
<protein>
    <submittedName>
        <fullName evidence="2">Phospholipase A2-like protein</fullName>
    </submittedName>
</protein>
<dbReference type="SUPFAM" id="SSF48619">
    <property type="entry name" value="Phospholipase A2, PLA2"/>
    <property type="match status" value="1"/>
</dbReference>
<gene>
    <name evidence="2" type="ORF">BC793_12987</name>
</gene>
<dbReference type="AlphaFoldDB" id="A0A316F7A5"/>
<evidence type="ECO:0000313" key="3">
    <source>
        <dbReference type="Proteomes" id="UP000245697"/>
    </source>
</evidence>
<reference evidence="2 3" key="1">
    <citation type="submission" date="2018-05" db="EMBL/GenBank/DDBJ databases">
        <title>Genomic Encyclopedia of Archaeal and Bacterial Type Strains, Phase II (KMG-II): from individual species to whole genera.</title>
        <authorList>
            <person name="Goeker M."/>
        </authorList>
    </citation>
    <scope>NUCLEOTIDE SEQUENCE [LARGE SCALE GENOMIC DNA]</scope>
    <source>
        <strain evidence="2 3">DSM 45184</strain>
    </source>
</reference>
<dbReference type="OrthoDB" id="290927at2"/>
<feature type="signal peptide" evidence="1">
    <location>
        <begin position="1"/>
        <end position="22"/>
    </location>
</feature>
<dbReference type="EMBL" id="QGGR01000029">
    <property type="protein sequence ID" value="PWK32851.1"/>
    <property type="molecule type" value="Genomic_DNA"/>
</dbReference>
<dbReference type="InterPro" id="IPR015141">
    <property type="entry name" value="PLipase_A2_prok/fun"/>
</dbReference>
<dbReference type="GO" id="GO:0006644">
    <property type="term" value="P:phospholipid metabolic process"/>
    <property type="evidence" value="ECO:0007669"/>
    <property type="project" value="InterPro"/>
</dbReference>
<dbReference type="Pfam" id="PF09056">
    <property type="entry name" value="Phospholip_A2_3"/>
    <property type="match status" value="1"/>
</dbReference>
<name>A0A316F7A5_9ACTN</name>
<proteinExistence type="predicted"/>
<dbReference type="InterPro" id="IPR036444">
    <property type="entry name" value="PLipase_A2_dom_sf"/>
</dbReference>
<comment type="caution">
    <text evidence="2">The sequence shown here is derived from an EMBL/GenBank/DDBJ whole genome shotgun (WGS) entry which is preliminary data.</text>
</comment>
<dbReference type="GO" id="GO:0050482">
    <property type="term" value="P:arachidonate secretion"/>
    <property type="evidence" value="ECO:0007669"/>
    <property type="project" value="InterPro"/>
</dbReference>
<dbReference type="Gene3D" id="1.20.90.10">
    <property type="entry name" value="Phospholipase A2 domain"/>
    <property type="match status" value="1"/>
</dbReference>
<sequence length="148" mass="16973">MRHMTVTALLAVVLVPAPPAAAASTGTEPTRDEVLASWTQPTAESTAAWKAARRQQDRWAVYRFDWSSDVCTRAPDTPVGFDFADACRHHDFGYRNYRHDLARHKDRIDEVFRADLRRVCDARHMLAQPFCNGIAFTYYETVRFLPRT</sequence>
<feature type="chain" id="PRO_5016399183" evidence="1">
    <location>
        <begin position="23"/>
        <end position="148"/>
    </location>
</feature>
<organism evidence="2 3">
    <name type="scientific">Actinoplanes xinjiangensis</name>
    <dbReference type="NCBI Taxonomy" id="512350"/>
    <lineage>
        <taxon>Bacteria</taxon>
        <taxon>Bacillati</taxon>
        <taxon>Actinomycetota</taxon>
        <taxon>Actinomycetes</taxon>
        <taxon>Micromonosporales</taxon>
        <taxon>Micromonosporaceae</taxon>
        <taxon>Actinoplanes</taxon>
    </lineage>
</organism>
<accession>A0A316F7A5</accession>
<dbReference type="GO" id="GO:0004623">
    <property type="term" value="F:phospholipase A2 activity"/>
    <property type="evidence" value="ECO:0007669"/>
    <property type="project" value="InterPro"/>
</dbReference>
<keyword evidence="1" id="KW-0732">Signal</keyword>